<keyword evidence="1" id="KW-0732">Signal</keyword>
<feature type="chain" id="PRO_5042208736" evidence="1">
    <location>
        <begin position="22"/>
        <end position="142"/>
    </location>
</feature>
<dbReference type="EMBL" id="JAAEDH010000005">
    <property type="protein sequence ID" value="MBR0654703.1"/>
    <property type="molecule type" value="Genomic_DNA"/>
</dbReference>
<protein>
    <submittedName>
        <fullName evidence="2">Uncharacterized protein</fullName>
    </submittedName>
</protein>
<dbReference type="RefSeq" id="WP_211873523.1">
    <property type="nucleotide sequence ID" value="NZ_JAAEDH010000005.1"/>
</dbReference>
<dbReference type="AlphaFoldDB" id="A0AAF1KNK0"/>
<reference evidence="2" key="2">
    <citation type="journal article" date="2021" name="Syst. Appl. Microbiol.">
        <title>Roseomonas hellenica sp. nov., isolated from roots of wild-growing Alkanna tinctoria.</title>
        <authorList>
            <person name="Rat A."/>
            <person name="Naranjo H.D."/>
            <person name="Lebbe L."/>
            <person name="Cnockaert M."/>
            <person name="Krigas N."/>
            <person name="Grigoriadou K."/>
            <person name="Maloupa E."/>
            <person name="Willems A."/>
        </authorList>
    </citation>
    <scope>NUCLEOTIDE SEQUENCE</scope>
    <source>
        <strain evidence="2">LMG 28251</strain>
    </source>
</reference>
<name>A0AAF1KNK0_9PROT</name>
<evidence type="ECO:0000313" key="3">
    <source>
        <dbReference type="Proteomes" id="UP001196068"/>
    </source>
</evidence>
<organism evidence="2 3">
    <name type="scientific">Plastoroseomonas arctica</name>
    <dbReference type="NCBI Taxonomy" id="1509237"/>
    <lineage>
        <taxon>Bacteria</taxon>
        <taxon>Pseudomonadati</taxon>
        <taxon>Pseudomonadota</taxon>
        <taxon>Alphaproteobacteria</taxon>
        <taxon>Acetobacterales</taxon>
        <taxon>Acetobacteraceae</taxon>
        <taxon>Plastoroseomonas</taxon>
    </lineage>
</organism>
<sequence>MNAAYLSALSALLGSAIGALASLATTWLTQRHQDRAQRRAQEATRQERLYGEFIDEAAKLYVDAMTHAMEDPTKIVHLTAVFSKIRLFAPPSVIEAAEAVIRRIIETYYDPNEDFAQRPDFKSRKNDFLTDFTTACRNDLRA</sequence>
<feature type="signal peptide" evidence="1">
    <location>
        <begin position="1"/>
        <end position="21"/>
    </location>
</feature>
<evidence type="ECO:0000256" key="1">
    <source>
        <dbReference type="SAM" id="SignalP"/>
    </source>
</evidence>
<accession>A0AAF1KNK0</accession>
<dbReference type="Proteomes" id="UP001196068">
    <property type="component" value="Unassembled WGS sequence"/>
</dbReference>
<keyword evidence="3" id="KW-1185">Reference proteome</keyword>
<gene>
    <name evidence="2" type="ORF">GXW79_06385</name>
</gene>
<evidence type="ECO:0000313" key="2">
    <source>
        <dbReference type="EMBL" id="MBR0654703.1"/>
    </source>
</evidence>
<reference evidence="2" key="1">
    <citation type="submission" date="2020-01" db="EMBL/GenBank/DDBJ databases">
        <authorList>
            <person name="Rat A."/>
        </authorList>
    </citation>
    <scope>NUCLEOTIDE SEQUENCE</scope>
    <source>
        <strain evidence="2">LMG 28251</strain>
    </source>
</reference>
<comment type="caution">
    <text evidence="2">The sequence shown here is derived from an EMBL/GenBank/DDBJ whole genome shotgun (WGS) entry which is preliminary data.</text>
</comment>
<proteinExistence type="predicted"/>